<feature type="coiled-coil region" evidence="1">
    <location>
        <begin position="55"/>
        <end position="159"/>
    </location>
</feature>
<evidence type="ECO:0000313" key="3">
    <source>
        <dbReference type="Ensembl" id="ENSAMXP00000050770.1"/>
    </source>
</evidence>
<dbReference type="Ensembl" id="ENSAMXT00000042448.1">
    <property type="protein sequence ID" value="ENSAMXP00000050770.1"/>
    <property type="gene ID" value="ENSAMXG00000035668.1"/>
</dbReference>
<dbReference type="Gene3D" id="1.20.5.50">
    <property type="match status" value="1"/>
</dbReference>
<reference evidence="3" key="3">
    <citation type="submission" date="2025-08" db="UniProtKB">
        <authorList>
            <consortium name="Ensembl"/>
        </authorList>
    </citation>
    <scope>IDENTIFICATION</scope>
</reference>
<evidence type="ECO:0000256" key="2">
    <source>
        <dbReference type="SAM" id="SignalP"/>
    </source>
</evidence>
<dbReference type="Proteomes" id="UP000018467">
    <property type="component" value="Unassembled WGS sequence"/>
</dbReference>
<reference evidence="3" key="4">
    <citation type="submission" date="2025-09" db="UniProtKB">
        <authorList>
            <consortium name="Ensembl"/>
        </authorList>
    </citation>
    <scope>IDENTIFICATION</scope>
</reference>
<organism evidence="3 4">
    <name type="scientific">Astyanax mexicanus</name>
    <name type="common">Blind cave fish</name>
    <name type="synonym">Astyanax fasciatus mexicanus</name>
    <dbReference type="NCBI Taxonomy" id="7994"/>
    <lineage>
        <taxon>Eukaryota</taxon>
        <taxon>Metazoa</taxon>
        <taxon>Chordata</taxon>
        <taxon>Craniata</taxon>
        <taxon>Vertebrata</taxon>
        <taxon>Euteleostomi</taxon>
        <taxon>Actinopterygii</taxon>
        <taxon>Neopterygii</taxon>
        <taxon>Teleostei</taxon>
        <taxon>Ostariophysi</taxon>
        <taxon>Characiformes</taxon>
        <taxon>Characoidei</taxon>
        <taxon>Acestrorhamphidae</taxon>
        <taxon>Acestrorhamphinae</taxon>
        <taxon>Astyanax</taxon>
    </lineage>
</organism>
<evidence type="ECO:0000313" key="4">
    <source>
        <dbReference type="Proteomes" id="UP000018467"/>
    </source>
</evidence>
<name>A0A3B1K9L0_ASTMX</name>
<dbReference type="SUPFAM" id="SSF58104">
    <property type="entry name" value="Methyl-accepting chemotaxis protein (MCP) signaling domain"/>
    <property type="match status" value="1"/>
</dbReference>
<proteinExistence type="predicted"/>
<sequence length="300" mass="33350">FRHASWHHVLLHQSYTLLLDNFMLLCSWCRNSSSSLCETVELQLRATVGELCETVKELRATVGELCETVKELRATVGELCETVKELRATVGELCETVKELRATVGELCETVKELRATVGELCETVKELRATVGELCETVKELRATVGELCETVKELRATVGELYISLGERRSCGQRRCKVPNQAVMAAAQDAHNGPSIESVEDGWRETGLSQLPEEVETLLAFLAVELVFRVQVRLSAKWTPRNLVLLTISTEDPSMLSGEWVCCASPESKTNFLCLVHIQMKVVDCTPVCQPLHLLSVC</sequence>
<reference evidence="4" key="1">
    <citation type="submission" date="2013-03" db="EMBL/GenBank/DDBJ databases">
        <authorList>
            <person name="Jeffery W."/>
            <person name="Warren W."/>
            <person name="Wilson R.K."/>
        </authorList>
    </citation>
    <scope>NUCLEOTIDE SEQUENCE</scope>
    <source>
        <strain evidence="4">female</strain>
    </source>
</reference>
<evidence type="ECO:0000256" key="1">
    <source>
        <dbReference type="SAM" id="Coils"/>
    </source>
</evidence>
<feature type="signal peptide" evidence="2">
    <location>
        <begin position="1"/>
        <end position="29"/>
    </location>
</feature>
<feature type="chain" id="PRO_5017445879" evidence="2">
    <location>
        <begin position="30"/>
        <end position="300"/>
    </location>
</feature>
<protein>
    <submittedName>
        <fullName evidence="3">Uncharacterized protein</fullName>
    </submittedName>
</protein>
<dbReference type="AlphaFoldDB" id="A0A3B1K9L0"/>
<dbReference type="InParanoid" id="A0A3B1K9L0"/>
<accession>A0A3B1K9L0</accession>
<reference evidence="4" key="2">
    <citation type="journal article" date="2014" name="Nat. Commun.">
        <title>The cavefish genome reveals candidate genes for eye loss.</title>
        <authorList>
            <person name="McGaugh S.E."/>
            <person name="Gross J.B."/>
            <person name="Aken B."/>
            <person name="Blin M."/>
            <person name="Borowsky R."/>
            <person name="Chalopin D."/>
            <person name="Hinaux H."/>
            <person name="Jeffery W.R."/>
            <person name="Keene A."/>
            <person name="Ma L."/>
            <person name="Minx P."/>
            <person name="Murphy D."/>
            <person name="O'Quin K.E."/>
            <person name="Retaux S."/>
            <person name="Rohner N."/>
            <person name="Searle S.M."/>
            <person name="Stahl B.A."/>
            <person name="Tabin C."/>
            <person name="Volff J.N."/>
            <person name="Yoshizawa M."/>
            <person name="Warren W.C."/>
        </authorList>
    </citation>
    <scope>NUCLEOTIDE SEQUENCE [LARGE SCALE GENOMIC DNA]</scope>
    <source>
        <strain evidence="4">female</strain>
    </source>
</reference>
<keyword evidence="2" id="KW-0732">Signal</keyword>
<dbReference type="GeneTree" id="ENSGT00970000193572"/>
<keyword evidence="1" id="KW-0175">Coiled coil</keyword>
<keyword evidence="4" id="KW-1185">Reference proteome</keyword>